<keyword evidence="1 4" id="KW-0812">Transmembrane</keyword>
<accession>I7MJ46</accession>
<dbReference type="KEGG" id="tet:TTHERM_00125160"/>
<feature type="transmembrane region" description="Helical" evidence="4">
    <location>
        <begin position="103"/>
        <end position="120"/>
    </location>
</feature>
<keyword evidence="4" id="KW-0187">Copper transport</keyword>
<dbReference type="PANTHER" id="PTHR12483">
    <property type="entry name" value="SOLUTE CARRIER FAMILY 31 COPPER TRANSPORTERS"/>
    <property type="match status" value="1"/>
</dbReference>
<dbReference type="Proteomes" id="UP000009168">
    <property type="component" value="Unassembled WGS sequence"/>
</dbReference>
<dbReference type="AlphaFoldDB" id="I7MJ46"/>
<dbReference type="EMBL" id="GG662699">
    <property type="protein sequence ID" value="EAR95950.2"/>
    <property type="molecule type" value="Genomic_DNA"/>
</dbReference>
<evidence type="ECO:0000256" key="3">
    <source>
        <dbReference type="ARBA" id="ARBA00023136"/>
    </source>
</evidence>
<keyword evidence="6" id="KW-1185">Reference proteome</keyword>
<evidence type="ECO:0000313" key="5">
    <source>
        <dbReference type="EMBL" id="EAR95950.2"/>
    </source>
</evidence>
<dbReference type="Pfam" id="PF04145">
    <property type="entry name" value="Ctr"/>
    <property type="match status" value="1"/>
</dbReference>
<proteinExistence type="inferred from homology"/>
<comment type="subcellular location">
    <subcellularLocation>
        <location evidence="4">Membrane</location>
        <topology evidence="4">Multi-pass membrane protein</topology>
    </subcellularLocation>
</comment>
<dbReference type="SMR" id="I7MJ46"/>
<keyword evidence="4" id="KW-0813">Transport</keyword>
<dbReference type="RefSeq" id="XP_001016195.2">
    <property type="nucleotide sequence ID" value="XM_001016195.2"/>
</dbReference>
<dbReference type="PANTHER" id="PTHR12483:SF115">
    <property type="entry name" value="COPPER TRANSPORT PROTEIN"/>
    <property type="match status" value="1"/>
</dbReference>
<dbReference type="GO" id="GO:0005375">
    <property type="term" value="F:copper ion transmembrane transporter activity"/>
    <property type="evidence" value="ECO:0007669"/>
    <property type="project" value="UniProtKB-UniRule"/>
</dbReference>
<evidence type="ECO:0000256" key="1">
    <source>
        <dbReference type="ARBA" id="ARBA00022692"/>
    </source>
</evidence>
<gene>
    <name evidence="5" type="ORF">TTHERM_00125160</name>
</gene>
<protein>
    <recommendedName>
        <fullName evidence="4">Copper transport protein</fullName>
    </recommendedName>
</protein>
<keyword evidence="2 4" id="KW-1133">Transmembrane helix</keyword>
<keyword evidence="4" id="KW-0186">Copper</keyword>
<comment type="similarity">
    <text evidence="4">Belongs to the copper transporter (Ctr) (TC 1.A.56) family. SLC31A subfamily.</text>
</comment>
<dbReference type="GeneID" id="7841051"/>
<reference evidence="6" key="1">
    <citation type="journal article" date="2006" name="PLoS Biol.">
        <title>Macronuclear genome sequence of the ciliate Tetrahymena thermophila, a model eukaryote.</title>
        <authorList>
            <person name="Eisen J.A."/>
            <person name="Coyne R.S."/>
            <person name="Wu M."/>
            <person name="Wu D."/>
            <person name="Thiagarajan M."/>
            <person name="Wortman J.R."/>
            <person name="Badger J.H."/>
            <person name="Ren Q."/>
            <person name="Amedeo P."/>
            <person name="Jones K.M."/>
            <person name="Tallon L.J."/>
            <person name="Delcher A.L."/>
            <person name="Salzberg S.L."/>
            <person name="Silva J.C."/>
            <person name="Haas B.J."/>
            <person name="Majoros W.H."/>
            <person name="Farzad M."/>
            <person name="Carlton J.M."/>
            <person name="Smith R.K. Jr."/>
            <person name="Garg J."/>
            <person name="Pearlman R.E."/>
            <person name="Karrer K.M."/>
            <person name="Sun L."/>
            <person name="Manning G."/>
            <person name="Elde N.C."/>
            <person name="Turkewitz A.P."/>
            <person name="Asai D.J."/>
            <person name="Wilkes D.E."/>
            <person name="Wang Y."/>
            <person name="Cai H."/>
            <person name="Collins K."/>
            <person name="Stewart B.A."/>
            <person name="Lee S.R."/>
            <person name="Wilamowska K."/>
            <person name="Weinberg Z."/>
            <person name="Ruzzo W.L."/>
            <person name="Wloga D."/>
            <person name="Gaertig J."/>
            <person name="Frankel J."/>
            <person name="Tsao C.-C."/>
            <person name="Gorovsky M.A."/>
            <person name="Keeling P.J."/>
            <person name="Waller R.F."/>
            <person name="Patron N.J."/>
            <person name="Cherry J.M."/>
            <person name="Stover N.A."/>
            <person name="Krieger C.J."/>
            <person name="del Toro C."/>
            <person name="Ryder H.F."/>
            <person name="Williamson S.C."/>
            <person name="Barbeau R.A."/>
            <person name="Hamilton E.P."/>
            <person name="Orias E."/>
        </authorList>
    </citation>
    <scope>NUCLEOTIDE SEQUENCE [LARGE SCALE GENOMIC DNA]</scope>
    <source>
        <strain evidence="6">SB210</strain>
    </source>
</reference>
<sequence length="138" mass="16210">MAMGPMHMYVYFDETCAFVFKQFKTVVGDYGYFVLGCFCCLLYGIFHMLIPFLKDLYLKKKLKNSNQKYSRCPIDVKIILTIYYFAYTLSNFMLMMIMMTMNGWVLIATALGLTIGYFIFTFDKTLYELKGNHELCHS</sequence>
<name>I7MJ46_TETTS</name>
<dbReference type="OrthoDB" id="161814at2759"/>
<feature type="transmembrane region" description="Helical" evidence="4">
    <location>
        <begin position="30"/>
        <end position="53"/>
    </location>
</feature>
<evidence type="ECO:0000256" key="4">
    <source>
        <dbReference type="RuleBase" id="RU367022"/>
    </source>
</evidence>
<feature type="transmembrane region" description="Helical" evidence="4">
    <location>
        <begin position="74"/>
        <end position="97"/>
    </location>
</feature>
<evidence type="ECO:0000256" key="2">
    <source>
        <dbReference type="ARBA" id="ARBA00022989"/>
    </source>
</evidence>
<dbReference type="InterPro" id="IPR007274">
    <property type="entry name" value="Cop_transporter"/>
</dbReference>
<keyword evidence="3 4" id="KW-0472">Membrane</keyword>
<keyword evidence="4" id="KW-0406">Ion transport</keyword>
<evidence type="ECO:0000313" key="6">
    <source>
        <dbReference type="Proteomes" id="UP000009168"/>
    </source>
</evidence>
<organism evidence="5 6">
    <name type="scientific">Tetrahymena thermophila (strain SB210)</name>
    <dbReference type="NCBI Taxonomy" id="312017"/>
    <lineage>
        <taxon>Eukaryota</taxon>
        <taxon>Sar</taxon>
        <taxon>Alveolata</taxon>
        <taxon>Ciliophora</taxon>
        <taxon>Intramacronucleata</taxon>
        <taxon>Oligohymenophorea</taxon>
        <taxon>Hymenostomatida</taxon>
        <taxon>Tetrahymenina</taxon>
        <taxon>Tetrahymenidae</taxon>
        <taxon>Tetrahymena</taxon>
    </lineage>
</organism>
<dbReference type="GO" id="GO:0016020">
    <property type="term" value="C:membrane"/>
    <property type="evidence" value="ECO:0007669"/>
    <property type="project" value="UniProtKB-SubCell"/>
</dbReference>
<dbReference type="InParanoid" id="I7MJ46"/>